<reference evidence="1" key="1">
    <citation type="submission" date="2018-05" db="EMBL/GenBank/DDBJ databases">
        <authorList>
            <person name="Lanie J.A."/>
            <person name="Ng W.-L."/>
            <person name="Kazmierczak K.M."/>
            <person name="Andrzejewski T.M."/>
            <person name="Davidsen T.M."/>
            <person name="Wayne K.J."/>
            <person name="Tettelin H."/>
            <person name="Glass J.I."/>
            <person name="Rusch D."/>
            <person name="Podicherti R."/>
            <person name="Tsui H.-C.T."/>
            <person name="Winkler M.E."/>
        </authorList>
    </citation>
    <scope>NUCLEOTIDE SEQUENCE</scope>
</reference>
<evidence type="ECO:0000313" key="1">
    <source>
        <dbReference type="EMBL" id="SVC55181.1"/>
    </source>
</evidence>
<dbReference type="Gene3D" id="2.130.10.10">
    <property type="entry name" value="YVTN repeat-like/Quinoprotein amine dehydrogenase"/>
    <property type="match status" value="1"/>
</dbReference>
<sequence>MISPHRSTRSLEDGLAEYRFVHIAEDAKGFLWFAIAHSGVNRIDGSEFETFTTHDGFSGNRP</sequence>
<dbReference type="InterPro" id="IPR015943">
    <property type="entry name" value="WD40/YVTN_repeat-like_dom_sf"/>
</dbReference>
<dbReference type="EMBL" id="UINC01097462">
    <property type="protein sequence ID" value="SVC55181.1"/>
    <property type="molecule type" value="Genomic_DNA"/>
</dbReference>
<gene>
    <name evidence="1" type="ORF">METZ01_LOCUS308035</name>
</gene>
<protein>
    <submittedName>
        <fullName evidence="1">Uncharacterized protein</fullName>
    </submittedName>
</protein>
<proteinExistence type="predicted"/>
<name>A0A382N6K8_9ZZZZ</name>
<organism evidence="1">
    <name type="scientific">marine metagenome</name>
    <dbReference type="NCBI Taxonomy" id="408172"/>
    <lineage>
        <taxon>unclassified sequences</taxon>
        <taxon>metagenomes</taxon>
        <taxon>ecological metagenomes</taxon>
    </lineage>
</organism>
<dbReference type="AlphaFoldDB" id="A0A382N6K8"/>
<accession>A0A382N6K8</accession>